<dbReference type="PROSITE" id="PS50853">
    <property type="entry name" value="FN3"/>
    <property type="match status" value="4"/>
</dbReference>
<dbReference type="InterPro" id="IPR003961">
    <property type="entry name" value="FN3_dom"/>
</dbReference>
<dbReference type="NCBIfam" id="NF038133">
    <property type="entry name" value="choice_anch_L"/>
    <property type="match status" value="1"/>
</dbReference>
<dbReference type="InterPro" id="IPR049804">
    <property type="entry name" value="Choice_anch_L"/>
</dbReference>
<sequence length="2241" mass="250253">MNKKRLYFLTVIWCFLAAVYAVQHYTGQTPHAENLPSDLDRSMFFDADQKDEKIKASKTDESAASCSAFTPPFWEGFNTDSPTINCWTIVDNNNDATTPTSSNIWKQFTSTPYEGDQTMLFQGVQVDTSKIPHDDWLISPAFTLDAAKVYQLRYFYKAQKSNAADFKVLLSQSGTALSGFTTTLITKKSYNNAVWEEEIMLIGGISGDIHLAWQVTTAVARSYMFLDQVTLVEVDCAYPEELDVKGVKADQATIVWKDDFNTGWEYIVQKEGEGYPSGTGTSSTTREVTITTDKSGTNLTDNTEYEFYVRSKCSNGDFSDWIGPFTFRTECLAVSWPFTENFETNSTTLNCWTVVDVGNEGTGTTTKTNTWGLYSSSTYAYEGTYSMRFYGTSAGKPFDDWLISPKIKMKNTDMYQLTYYYRTNASYEDNFEVKLSTTGTDPSQFTTTLLASDTYKNGNYEKKILYINGVDGEANIGWHVTSSNSSYTDVYLDNIKLEKIDCIGPEDDITISDLEIDKAKFNWTDTENSQWETYVQAAGSGKPTGSGTLVTSKPVTVTRTNGTGSGNLQPNIEYEFWVRSTCGSGKNSGWVGPFKFRTPCDVQTLPFWEGFNKNSTTLSCWSIIDGNGDSTSATSNIWHMTSTNYEGDQSARFYGTSSVNLPHNDWLISPTFTLDPTKYYRLKYHYRTTSTTSYEYEFAVLMSKTGTDNTSNFTDVVVPKKKYNPSTAWEEKTAYIAGVSGDVNLAWHVTSSTQYTYVYIDNVFIEEVACPEPIELGSKDEEKHKATIYWNDEFNSDWEYIVQKSGGSTPIPTATGTTTKNNEVVITKDKNGDNLEANTEYEFYVRSKCANGKYGEWIGSFTFRTLCDVLKTPFWEGFNSKSESIYCWTILDANGDGTSSSGMWRQYNNYSQYEGSHAMYFYVYDYDNTVSTDDWLISPTFTFDPGKIYRLKYHYKGYPHDDNSNFEVLASNNGIKPSDFTKEVVKDKAYKNDSYIEEKVFISGLSGSVNLVWHVKGTGSKTLYIDNVFVEEVTGCPEPLNLDVKDIDKREATLSWSDDVGASKWEYTVQKAGGSTPTGSGTATTNKENMVTQDASGTTLEPNTEYEFYVRTDCGNGEFSIWQGPYQFITACDIYTTPFWEGFNNADKTYRCWTIIDGNGDATSPTGSNIWRIYNTASGVYEGDQSMCFDATNDGLKPHDDWLISPKIKMKSTTYVLKYRYKTFARSSWSTEILLSSQGIDTTKFTTTVLPTEIYRAENWKEKVVFFNGVAGDINLGWHVNSTEYTHVYLDDVIIKEVETCPEPYYVTVTGQTTTTIDIEWEQYGGITSWEVIVVDYGKDETATPVQTINVKGTSKTKLTGLDKGKIYTIYIRAKCTDGKTYSDWSTPINGGTEMVGANDECSGAVNIPVNSTLECEKTVTGTLLGATESGAAPNTIPVCSSNLRNDVWFEFTATSTAHTLEVLGLEAFSTTNLSPLLFVAIYDQPCMAMVGGNSPIICYTIGRQGDRFILRDLIPDQKYYVRIGNFLRIDRDNNLINGQQPDFFFELCLTTSGKGFLKVSPSGEDYMVEELVKDVLILSDCDLVSNVRYQVGNGSSNTHSVNTLGYFNKNNSIFPFEEGIVLSTSEVQFVPGPYGGGGFGNNPHRWIGDKDINDAINDAGGGPRDDKRVTQLEFDFIPVKDSIKFDYLFASNSYGACTYTCQNGALFAAWLIDATTGKGQNLAKIKGTQTPISLYTIWDNKKIKNTPCSSHPELFWNAYDNGNAHPLEAPINFSGSTIDMSSETVYVVPGRKYHIKLAVMDFCPTPSHSSAVFFSAGSFDLGNLDLGEDLLIETNNALCDEEFVMLKSGIATSEELYTEIEWYKDGVLIPGANGPDLEVNENGEYAINVRFPDLECGSSASIVVEVYPAISETVHQAETLAVCQYSLQETIVDLTVVETAMFAAVDRNIYTTSYYNTTADAETTENTIADAANYSIGKEPQAQTVYIRIENTVTGCHEVFELHIQPKEGAVPDSLKNVRVCAEYIFPVTANNQYYYTEPGGAGKVYKTGDVLAEPGEHTIYLLQVNSEEGCYEETAYQVNITAPVTADVFEDKTLSCEYYELKPLSEYNNYYTEPEGQGTELYEGMQILQGQTIYVYASSEDGLCADENSFTIDYEDCPIPRGISPNNDGLNDVFDLTPHGVESLKIYSRWGTEVYAHGEGYTTQWHGQSKSGKQLPDGTYYYVIRAHGKIRTGWVQINK</sequence>
<evidence type="ECO:0000259" key="2">
    <source>
        <dbReference type="PROSITE" id="PS50853"/>
    </source>
</evidence>
<dbReference type="Gene3D" id="2.60.40.10">
    <property type="entry name" value="Immunoglobulins"/>
    <property type="match status" value="5"/>
</dbReference>
<evidence type="ECO:0000313" key="4">
    <source>
        <dbReference type="Proteomes" id="UP000295215"/>
    </source>
</evidence>
<comment type="caution">
    <text evidence="3">The sequence shown here is derived from an EMBL/GenBank/DDBJ whole genome shotgun (WGS) entry which is preliminary data.</text>
</comment>
<dbReference type="InterPro" id="IPR013783">
    <property type="entry name" value="Ig-like_fold"/>
</dbReference>
<dbReference type="OrthoDB" id="678019at2"/>
<dbReference type="Pfam" id="PF07675">
    <property type="entry name" value="Cleaved_Adhesin"/>
    <property type="match status" value="5"/>
</dbReference>
<dbReference type="InterPro" id="IPR011628">
    <property type="entry name" value="Cleaved_adhesin"/>
</dbReference>
<gene>
    <name evidence="3" type="ORF">C8P70_11460</name>
</gene>
<feature type="chain" id="PRO_5020862488" evidence="1">
    <location>
        <begin position="22"/>
        <end position="2241"/>
    </location>
</feature>
<dbReference type="EMBL" id="SOAG01000014">
    <property type="protein sequence ID" value="TDS57927.1"/>
    <property type="molecule type" value="Genomic_DNA"/>
</dbReference>
<organism evidence="3 4">
    <name type="scientific">Myroides indicus</name>
    <dbReference type="NCBI Taxonomy" id="1323422"/>
    <lineage>
        <taxon>Bacteria</taxon>
        <taxon>Pseudomonadati</taxon>
        <taxon>Bacteroidota</taxon>
        <taxon>Flavobacteriia</taxon>
        <taxon>Flavobacteriales</taxon>
        <taxon>Flavobacteriaceae</taxon>
        <taxon>Myroides</taxon>
    </lineage>
</organism>
<keyword evidence="4" id="KW-1185">Reference proteome</keyword>
<name>A0A4V6Q0Q4_9FLAO</name>
<evidence type="ECO:0000256" key="1">
    <source>
        <dbReference type="SAM" id="SignalP"/>
    </source>
</evidence>
<dbReference type="Gene3D" id="2.60.120.200">
    <property type="match status" value="5"/>
</dbReference>
<dbReference type="NCBIfam" id="NF038128">
    <property type="entry name" value="choice_anch_J"/>
    <property type="match status" value="5"/>
</dbReference>
<dbReference type="SUPFAM" id="SSF49265">
    <property type="entry name" value="Fibronectin type III"/>
    <property type="match status" value="3"/>
</dbReference>
<dbReference type="InterPro" id="IPR036116">
    <property type="entry name" value="FN3_sf"/>
</dbReference>
<dbReference type="RefSeq" id="WP_133712674.1">
    <property type="nucleotide sequence ID" value="NZ_SOAG01000014.1"/>
</dbReference>
<feature type="domain" description="Fibronectin type-III" evidence="2">
    <location>
        <begin position="505"/>
        <end position="601"/>
    </location>
</feature>
<dbReference type="SMART" id="SM00060">
    <property type="entry name" value="FN3"/>
    <property type="match status" value="5"/>
</dbReference>
<dbReference type="Proteomes" id="UP000295215">
    <property type="component" value="Unassembled WGS sequence"/>
</dbReference>
<evidence type="ECO:0000313" key="3">
    <source>
        <dbReference type="EMBL" id="TDS57927.1"/>
    </source>
</evidence>
<feature type="domain" description="Fibronectin type-III" evidence="2">
    <location>
        <begin position="1038"/>
        <end position="1133"/>
    </location>
</feature>
<proteinExistence type="predicted"/>
<accession>A0A4V6Q0Q4</accession>
<dbReference type="Pfam" id="PF13585">
    <property type="entry name" value="CHU_C"/>
    <property type="match status" value="1"/>
</dbReference>
<feature type="signal peptide" evidence="1">
    <location>
        <begin position="1"/>
        <end position="21"/>
    </location>
</feature>
<reference evidence="3 4" key="1">
    <citation type="submission" date="2019-03" db="EMBL/GenBank/DDBJ databases">
        <title>Genomic Encyclopedia of Archaeal and Bacterial Type Strains, Phase II (KMG-II): from individual species to whole genera.</title>
        <authorList>
            <person name="Goeker M."/>
        </authorList>
    </citation>
    <scope>NUCLEOTIDE SEQUENCE [LARGE SCALE GENOMIC DNA]</scope>
    <source>
        <strain evidence="3 4">DSM 28213</strain>
    </source>
</reference>
<protein>
    <submittedName>
        <fullName evidence="3">Cleaved adhesin domain-containing protein</fullName>
    </submittedName>
</protein>
<feature type="domain" description="Fibronectin type-III" evidence="2">
    <location>
        <begin position="238"/>
        <end position="332"/>
    </location>
</feature>
<dbReference type="CDD" id="cd00063">
    <property type="entry name" value="FN3"/>
    <property type="match status" value="3"/>
</dbReference>
<keyword evidence="1" id="KW-0732">Signal</keyword>
<feature type="domain" description="Fibronectin type-III" evidence="2">
    <location>
        <begin position="1303"/>
        <end position="1396"/>
    </location>
</feature>
<dbReference type="Pfam" id="PF00041">
    <property type="entry name" value="fn3"/>
    <property type="match status" value="2"/>
</dbReference>